<reference evidence="3" key="1">
    <citation type="submission" date="2021-03" db="EMBL/GenBank/DDBJ databases">
        <title>Genomic Encyclopedia of Type Strains, Phase IV (KMG-V): Genome sequencing to study the core and pangenomes of soil and plant-associated prokaryotes.</title>
        <authorList>
            <person name="Whitman W."/>
        </authorList>
    </citation>
    <scope>NUCLEOTIDE SEQUENCE</scope>
    <source>
        <strain evidence="3">C4</strain>
    </source>
</reference>
<dbReference type="Pfam" id="PF22769">
    <property type="entry name" value="DCD"/>
    <property type="match status" value="1"/>
</dbReference>
<dbReference type="EC" id="3.6.1.23" evidence="3"/>
<dbReference type="Gene3D" id="2.70.40.10">
    <property type="match status" value="1"/>
</dbReference>
<dbReference type="AlphaFoldDB" id="A0A8J7UT58"/>
<dbReference type="GO" id="GO:0004170">
    <property type="term" value="F:dUTP diphosphatase activity"/>
    <property type="evidence" value="ECO:0007669"/>
    <property type="project" value="UniProtKB-EC"/>
</dbReference>
<evidence type="ECO:0000313" key="3">
    <source>
        <dbReference type="EMBL" id="MBP2201339.1"/>
    </source>
</evidence>
<organism evidence="3 4">
    <name type="scientific">Methanococcus voltae</name>
    <dbReference type="NCBI Taxonomy" id="2188"/>
    <lineage>
        <taxon>Archaea</taxon>
        <taxon>Methanobacteriati</taxon>
        <taxon>Methanobacteriota</taxon>
        <taxon>Methanomada group</taxon>
        <taxon>Methanococci</taxon>
        <taxon>Methanococcales</taxon>
        <taxon>Methanococcaceae</taxon>
        <taxon>Methanococcus</taxon>
    </lineage>
</organism>
<accession>A0A8J7UT58</accession>
<dbReference type="RefSeq" id="WP_209590780.1">
    <property type="nucleotide sequence ID" value="NZ_JAGGMU010000001.1"/>
</dbReference>
<proteinExistence type="predicted"/>
<dbReference type="OrthoDB" id="45265at2157"/>
<dbReference type="InterPro" id="IPR033704">
    <property type="entry name" value="dUTPase_trimeric"/>
</dbReference>
<dbReference type="GO" id="GO:0006229">
    <property type="term" value="P:dUTP biosynthetic process"/>
    <property type="evidence" value="ECO:0007669"/>
    <property type="project" value="InterPro"/>
</dbReference>
<protein>
    <submittedName>
        <fullName evidence="3">dUTP pyrophosphatase</fullName>
        <ecNumber evidence="3">3.6.1.23</ecNumber>
    </submittedName>
</protein>
<evidence type="ECO:0000313" key="4">
    <source>
        <dbReference type="Proteomes" id="UP000740329"/>
    </source>
</evidence>
<dbReference type="EMBL" id="JAGGMV010000001">
    <property type="protein sequence ID" value="MBP2201339.1"/>
    <property type="molecule type" value="Genomic_DNA"/>
</dbReference>
<comment type="caution">
    <text evidence="3">The sequence shown here is derived from an EMBL/GenBank/DDBJ whole genome shotgun (WGS) entry which is preliminary data.</text>
</comment>
<dbReference type="NCBIfam" id="NF002598">
    <property type="entry name" value="PRK02253.1"/>
    <property type="match status" value="1"/>
</dbReference>
<dbReference type="SUPFAM" id="SSF51283">
    <property type="entry name" value="dUTPase-like"/>
    <property type="match status" value="1"/>
</dbReference>
<evidence type="ECO:0000256" key="1">
    <source>
        <dbReference type="ARBA" id="ARBA00022801"/>
    </source>
</evidence>
<gene>
    <name evidence="3" type="ORF">J3E07_000737</name>
</gene>
<dbReference type="CDD" id="cd07557">
    <property type="entry name" value="trimeric_dUTPase"/>
    <property type="match status" value="1"/>
</dbReference>
<evidence type="ECO:0000256" key="2">
    <source>
        <dbReference type="ARBA" id="ARBA00023080"/>
    </source>
</evidence>
<dbReference type="PANTHER" id="PTHR42680">
    <property type="entry name" value="DCTP DEAMINASE"/>
    <property type="match status" value="1"/>
</dbReference>
<dbReference type="InterPro" id="IPR011962">
    <property type="entry name" value="dCTP_deaminase"/>
</dbReference>
<dbReference type="InterPro" id="IPR036157">
    <property type="entry name" value="dUTPase-like_sf"/>
</dbReference>
<dbReference type="GO" id="GO:0008829">
    <property type="term" value="F:dCTP deaminase activity"/>
    <property type="evidence" value="ECO:0007669"/>
    <property type="project" value="InterPro"/>
</dbReference>
<dbReference type="Proteomes" id="UP000740329">
    <property type="component" value="Unassembled WGS sequence"/>
</dbReference>
<dbReference type="PANTHER" id="PTHR42680:SF1">
    <property type="entry name" value="DEOXYURIDINE 5'-TRIPHOSPHATE NUCLEOTIDOHYDROLASE"/>
    <property type="match status" value="1"/>
</dbReference>
<sequence length="156" mass="17519">MIMGANISKEFFENLDEKQVQQCGIDLKVGTISKLNGTGCIDYSNNDRVLPEYVEIFDSEKDEYIDLEPGVYIVKVADKMSIPEDMAGFAYPRSTLIRMGATLYTAVHDPGYIGYPAYALHVINPLRIKKYARIAQVVFVATKDSNGTYEGIYKNK</sequence>
<keyword evidence="2" id="KW-0546">Nucleotide metabolism</keyword>
<name>A0A8J7UT58_METVO</name>
<keyword evidence="1 3" id="KW-0378">Hydrolase</keyword>